<name>A0A9J6GT04_HAELO</name>
<evidence type="ECO:0000259" key="1">
    <source>
        <dbReference type="Pfam" id="PF21787"/>
    </source>
</evidence>
<protein>
    <recommendedName>
        <fullName evidence="1">Transposable element P transposase-like RNase H domain-containing protein</fullName>
    </recommendedName>
</protein>
<dbReference type="Pfam" id="PF21787">
    <property type="entry name" value="TNP-like_RNaseH_N"/>
    <property type="match status" value="1"/>
</dbReference>
<feature type="domain" description="Transposable element P transposase-like RNase H" evidence="1">
    <location>
        <begin position="7"/>
        <end position="96"/>
    </location>
</feature>
<organism evidence="2 3">
    <name type="scientific">Haemaphysalis longicornis</name>
    <name type="common">Bush tick</name>
    <dbReference type="NCBI Taxonomy" id="44386"/>
    <lineage>
        <taxon>Eukaryota</taxon>
        <taxon>Metazoa</taxon>
        <taxon>Ecdysozoa</taxon>
        <taxon>Arthropoda</taxon>
        <taxon>Chelicerata</taxon>
        <taxon>Arachnida</taxon>
        <taxon>Acari</taxon>
        <taxon>Parasitiformes</taxon>
        <taxon>Ixodida</taxon>
        <taxon>Ixodoidea</taxon>
        <taxon>Ixodidae</taxon>
        <taxon>Haemaphysalinae</taxon>
        <taxon>Haemaphysalis</taxon>
    </lineage>
</organism>
<proteinExistence type="predicted"/>
<keyword evidence="3" id="KW-1185">Reference proteome</keyword>
<evidence type="ECO:0000313" key="2">
    <source>
        <dbReference type="EMBL" id="KAH9378283.1"/>
    </source>
</evidence>
<dbReference type="InterPro" id="IPR048365">
    <property type="entry name" value="TNP-like_RNaseH_N"/>
</dbReference>
<sequence length="100" mass="10745">MGPSPTTPGMSASMKERLVSEASMLSSKQYMASLIIDEASIRPKCIYDRKADAVFGLKDKPGGDTPSSSKEVLANRVLCFVLQGCQASTKFPVRITSQNS</sequence>
<dbReference type="Proteomes" id="UP000821853">
    <property type="component" value="Unassembled WGS sequence"/>
</dbReference>
<reference evidence="2 3" key="1">
    <citation type="journal article" date="2020" name="Cell">
        <title>Large-Scale Comparative Analyses of Tick Genomes Elucidate Their Genetic Diversity and Vector Capacities.</title>
        <authorList>
            <consortium name="Tick Genome and Microbiome Consortium (TIGMIC)"/>
            <person name="Jia N."/>
            <person name="Wang J."/>
            <person name="Shi W."/>
            <person name="Du L."/>
            <person name="Sun Y."/>
            <person name="Zhan W."/>
            <person name="Jiang J.F."/>
            <person name="Wang Q."/>
            <person name="Zhang B."/>
            <person name="Ji P."/>
            <person name="Bell-Sakyi L."/>
            <person name="Cui X.M."/>
            <person name="Yuan T.T."/>
            <person name="Jiang B.G."/>
            <person name="Yang W.F."/>
            <person name="Lam T.T."/>
            <person name="Chang Q.C."/>
            <person name="Ding S.J."/>
            <person name="Wang X.J."/>
            <person name="Zhu J.G."/>
            <person name="Ruan X.D."/>
            <person name="Zhao L."/>
            <person name="Wei J.T."/>
            <person name="Ye R.Z."/>
            <person name="Que T.C."/>
            <person name="Du C.H."/>
            <person name="Zhou Y.H."/>
            <person name="Cheng J.X."/>
            <person name="Dai P.F."/>
            <person name="Guo W.B."/>
            <person name="Han X.H."/>
            <person name="Huang E.J."/>
            <person name="Li L.F."/>
            <person name="Wei W."/>
            <person name="Gao Y.C."/>
            <person name="Liu J.Z."/>
            <person name="Shao H.Z."/>
            <person name="Wang X."/>
            <person name="Wang C.C."/>
            <person name="Yang T.C."/>
            <person name="Huo Q.B."/>
            <person name="Li W."/>
            <person name="Chen H.Y."/>
            <person name="Chen S.E."/>
            <person name="Zhou L.G."/>
            <person name="Ni X.B."/>
            <person name="Tian J.H."/>
            <person name="Sheng Y."/>
            <person name="Liu T."/>
            <person name="Pan Y.S."/>
            <person name="Xia L.Y."/>
            <person name="Li J."/>
            <person name="Zhao F."/>
            <person name="Cao W.C."/>
        </authorList>
    </citation>
    <scope>NUCLEOTIDE SEQUENCE [LARGE SCALE GENOMIC DNA]</scope>
    <source>
        <strain evidence="2">HaeL-2018</strain>
    </source>
</reference>
<gene>
    <name evidence="2" type="ORF">HPB48_007093</name>
</gene>
<evidence type="ECO:0000313" key="3">
    <source>
        <dbReference type="Proteomes" id="UP000821853"/>
    </source>
</evidence>
<dbReference type="AlphaFoldDB" id="A0A9J6GT04"/>
<comment type="caution">
    <text evidence="2">The sequence shown here is derived from an EMBL/GenBank/DDBJ whole genome shotgun (WGS) entry which is preliminary data.</text>
</comment>
<dbReference type="EMBL" id="JABSTR010000008">
    <property type="protein sequence ID" value="KAH9378283.1"/>
    <property type="molecule type" value="Genomic_DNA"/>
</dbReference>
<accession>A0A9J6GT04</accession>
<dbReference type="VEuPathDB" id="VectorBase:HLOH_051314"/>